<evidence type="ECO:0000313" key="2">
    <source>
        <dbReference type="Proteomes" id="UP000583454"/>
    </source>
</evidence>
<protein>
    <submittedName>
        <fullName evidence="1">Uncharacterized protein</fullName>
    </submittedName>
</protein>
<gene>
    <name evidence="1" type="ORF">HNR00_000478</name>
</gene>
<dbReference type="Proteomes" id="UP000583454">
    <property type="component" value="Unassembled WGS sequence"/>
</dbReference>
<dbReference type="AlphaFoldDB" id="A0A840ZD26"/>
<comment type="caution">
    <text evidence="1">The sequence shown here is derived from an EMBL/GenBank/DDBJ whole genome shotgun (WGS) entry which is preliminary data.</text>
</comment>
<evidence type="ECO:0000313" key="1">
    <source>
        <dbReference type="EMBL" id="MBB5755782.1"/>
    </source>
</evidence>
<dbReference type="RefSeq" id="WP_183564310.1">
    <property type="nucleotide sequence ID" value="NZ_JACHOP010000002.1"/>
</dbReference>
<accession>A0A840ZD26</accession>
<organism evidence="1 2">
    <name type="scientific">Methylorubrum rhodinum</name>
    <dbReference type="NCBI Taxonomy" id="29428"/>
    <lineage>
        <taxon>Bacteria</taxon>
        <taxon>Pseudomonadati</taxon>
        <taxon>Pseudomonadota</taxon>
        <taxon>Alphaproteobacteria</taxon>
        <taxon>Hyphomicrobiales</taxon>
        <taxon>Methylobacteriaceae</taxon>
        <taxon>Methylorubrum</taxon>
    </lineage>
</organism>
<sequence length="64" mass="6607">MFRAIVNGADATFATPTAFPAGLNALRFGSNEAGTGQQANATLRRLAFVPATMADHIAQKDTAA</sequence>
<keyword evidence="2" id="KW-1185">Reference proteome</keyword>
<dbReference type="EMBL" id="JACHOP010000002">
    <property type="protein sequence ID" value="MBB5755782.1"/>
    <property type="molecule type" value="Genomic_DNA"/>
</dbReference>
<proteinExistence type="predicted"/>
<reference evidence="1 2" key="1">
    <citation type="submission" date="2020-08" db="EMBL/GenBank/DDBJ databases">
        <title>Genomic Encyclopedia of Type Strains, Phase IV (KMG-IV): sequencing the most valuable type-strain genomes for metagenomic binning, comparative biology and taxonomic classification.</title>
        <authorList>
            <person name="Goeker M."/>
        </authorList>
    </citation>
    <scope>NUCLEOTIDE SEQUENCE [LARGE SCALE GENOMIC DNA]</scope>
    <source>
        <strain evidence="1 2">DSM 2163</strain>
    </source>
</reference>
<name>A0A840ZD26_9HYPH</name>